<protein>
    <submittedName>
        <fullName evidence="2">CMP deaminase</fullName>
    </submittedName>
</protein>
<dbReference type="InterPro" id="IPR016193">
    <property type="entry name" value="Cytidine_deaminase-like"/>
</dbReference>
<organism evidence="2 3">
    <name type="scientific">Erwinia phage vB_EamM_Y3</name>
    <dbReference type="NCBI Taxonomy" id="1983553"/>
    <lineage>
        <taxon>Viruses</taxon>
        <taxon>Duplodnaviria</taxon>
        <taxon>Heunggongvirae</taxon>
        <taxon>Uroviricota</taxon>
        <taxon>Caudoviricetes</taxon>
        <taxon>Sasquatchvirus</taxon>
        <taxon>Sasquatchvirus Y3</taxon>
    </lineage>
</organism>
<dbReference type="PROSITE" id="PS51747">
    <property type="entry name" value="CYT_DCMP_DEAMINASES_2"/>
    <property type="match status" value="1"/>
</dbReference>
<feature type="domain" description="CMP/dCMP-type deaminase" evidence="1">
    <location>
        <begin position="13"/>
        <end position="139"/>
    </location>
</feature>
<name>A0A2H4IAU0_9CAUD</name>
<dbReference type="EMBL" id="KY984068">
    <property type="protein sequence ID" value="ARW58675.1"/>
    <property type="molecule type" value="Genomic_DNA"/>
</dbReference>
<evidence type="ECO:0000313" key="3">
    <source>
        <dbReference type="Proteomes" id="UP000240568"/>
    </source>
</evidence>
<gene>
    <name evidence="2" type="ORF">Y3_035</name>
</gene>
<dbReference type="Gene3D" id="3.40.140.10">
    <property type="entry name" value="Cytidine Deaminase, domain 2"/>
    <property type="match status" value="1"/>
</dbReference>
<reference evidence="2 3" key="1">
    <citation type="submission" date="2017-04" db="EMBL/GenBank/DDBJ databases">
        <authorList>
            <person name="Afonso C.L."/>
            <person name="Miller P.J."/>
            <person name="Scott M.A."/>
            <person name="Spackman E."/>
            <person name="Goraichik I."/>
            <person name="Dimitrov K.M."/>
            <person name="Suarez D.L."/>
            <person name="Swayne D.E."/>
        </authorList>
    </citation>
    <scope>NUCLEOTIDE SEQUENCE [LARGE SCALE GENOMIC DNA]</scope>
</reference>
<accession>A0A2H4IAU0</accession>
<dbReference type="SUPFAM" id="SSF53927">
    <property type="entry name" value="Cytidine deaminase-like"/>
    <property type="match status" value="1"/>
</dbReference>
<dbReference type="GO" id="GO:0003824">
    <property type="term" value="F:catalytic activity"/>
    <property type="evidence" value="ECO:0007669"/>
    <property type="project" value="InterPro"/>
</dbReference>
<keyword evidence="3" id="KW-1185">Reference proteome</keyword>
<dbReference type="InterPro" id="IPR002125">
    <property type="entry name" value="CMP_dCMP_dom"/>
</dbReference>
<proteinExistence type="predicted"/>
<dbReference type="Proteomes" id="UP000240568">
    <property type="component" value="Segment"/>
</dbReference>
<evidence type="ECO:0000313" key="2">
    <source>
        <dbReference type="EMBL" id="ARW58675.1"/>
    </source>
</evidence>
<evidence type="ECO:0000259" key="1">
    <source>
        <dbReference type="PROSITE" id="PS51747"/>
    </source>
</evidence>
<dbReference type="Pfam" id="PF00383">
    <property type="entry name" value="dCMP_cyt_deam_1"/>
    <property type="match status" value="1"/>
</dbReference>
<sequence>MRCELTELPIAVDQAEAIMASVFALAVASKSKRRATAAMMIQFIDGFPMIKSSGVNGTVPGSSNVCETPDLLTTLPHVIHAEANCLDRLNDYNSLVTDQDILFCTDSPCPDCLRQLTDEGVKTVVYAREYRLTDHLDASDIRMFCLDLKAVEQRMIRSIERMSEVISATPSV</sequence>